<evidence type="ECO:0000256" key="5">
    <source>
        <dbReference type="ARBA" id="ARBA00023172"/>
    </source>
</evidence>
<comment type="cofactor">
    <cofactor evidence="8">
        <name>a divalent metal cation</name>
        <dbReference type="ChEBI" id="CHEBI:60240"/>
    </cofactor>
</comment>
<dbReference type="Pfam" id="PF01541">
    <property type="entry name" value="GIY-YIG"/>
    <property type="match status" value="1"/>
</dbReference>
<dbReference type="Gene3D" id="3.40.1440.10">
    <property type="entry name" value="GIY-YIG endonuclease"/>
    <property type="match status" value="1"/>
</dbReference>
<evidence type="ECO:0000256" key="8">
    <source>
        <dbReference type="HAMAP-Rule" id="MF_03100"/>
    </source>
</evidence>
<keyword evidence="5 8" id="KW-0233">DNA recombination</keyword>
<sequence>MSSVTAKPLPALYTVYVLRSTIRHASLYIGSTPNPPRRLKQHNGEAKGGAARTSRDSLRPWEMIVLVSGFPSMVAALKFEWALTNPHLSMHIPQESRLAVSTQRKRNGQPRRPPLSLRSIMSNLHLLTSVPSFVRWPLNLHFLAKEAYATWQGWIKTSESPSRQGLRILTDFEPPPRAGGDEGDPGVPRGISALPLDYASMREYVQKANDAVSFEREGACLHCGEELESGKGLHAMCPNAECTAMGHVDCWGRHALAGDDEENLIPDSCTCPSCGGSVRWSDMMKELSLRIRGGKEVEKLLQKKTRKAREKA</sequence>
<dbReference type="CDD" id="cd10455">
    <property type="entry name" value="GIY-YIG_SLX1"/>
    <property type="match status" value="1"/>
</dbReference>
<comment type="caution">
    <text evidence="8">Lacks conserved residue(s) required for the propagation of feature annotation.</text>
</comment>
<evidence type="ECO:0000256" key="7">
    <source>
        <dbReference type="ARBA" id="ARBA00023242"/>
    </source>
</evidence>
<dbReference type="GO" id="GO:0008821">
    <property type="term" value="F:crossover junction DNA endonuclease activity"/>
    <property type="evidence" value="ECO:0007669"/>
    <property type="project" value="TreeGrafter"/>
</dbReference>
<dbReference type="InterPro" id="IPR035901">
    <property type="entry name" value="GIY-YIG_endonuc_sf"/>
</dbReference>
<gene>
    <name evidence="11" type="ORF">HIM_06104</name>
</gene>
<dbReference type="GO" id="GO:0033557">
    <property type="term" value="C:Slx1-Slx4 complex"/>
    <property type="evidence" value="ECO:0007669"/>
    <property type="project" value="UniProtKB-UniRule"/>
</dbReference>
<keyword evidence="1 8" id="KW-0540">Nuclease</keyword>
<evidence type="ECO:0000256" key="3">
    <source>
        <dbReference type="ARBA" id="ARBA00022763"/>
    </source>
</evidence>
<dbReference type="InterPro" id="IPR013083">
    <property type="entry name" value="Znf_RING/FYVE/PHD"/>
</dbReference>
<organism evidence="11 12">
    <name type="scientific">Hirsutella minnesotensis 3608</name>
    <dbReference type="NCBI Taxonomy" id="1043627"/>
    <lineage>
        <taxon>Eukaryota</taxon>
        <taxon>Fungi</taxon>
        <taxon>Dikarya</taxon>
        <taxon>Ascomycota</taxon>
        <taxon>Pezizomycotina</taxon>
        <taxon>Sordariomycetes</taxon>
        <taxon>Hypocreomycetidae</taxon>
        <taxon>Hypocreales</taxon>
        <taxon>Ophiocordycipitaceae</taxon>
        <taxon>Hirsutella</taxon>
    </lineage>
</organism>
<dbReference type="Gene3D" id="3.30.40.10">
    <property type="entry name" value="Zinc/RING finger domain, C3HC4 (zinc finger)"/>
    <property type="match status" value="1"/>
</dbReference>
<accession>A0A0F7ZUA2</accession>
<evidence type="ECO:0000256" key="1">
    <source>
        <dbReference type="ARBA" id="ARBA00022722"/>
    </source>
</evidence>
<dbReference type="GO" id="GO:0000724">
    <property type="term" value="P:double-strand break repair via homologous recombination"/>
    <property type="evidence" value="ECO:0007669"/>
    <property type="project" value="TreeGrafter"/>
</dbReference>
<name>A0A0F7ZUA2_9HYPO</name>
<feature type="domain" description="GIY-YIG" evidence="10">
    <location>
        <begin position="11"/>
        <end position="93"/>
    </location>
</feature>
<keyword evidence="7 8" id="KW-0539">Nucleus</keyword>
<dbReference type="HAMAP" id="MF_03100">
    <property type="entry name" value="Endonuc_su_Slx1"/>
    <property type="match status" value="1"/>
</dbReference>
<evidence type="ECO:0000259" key="10">
    <source>
        <dbReference type="PROSITE" id="PS50164"/>
    </source>
</evidence>
<dbReference type="OrthoDB" id="24645at2759"/>
<comment type="similarity">
    <text evidence="8">Belongs to the SLX1 family.</text>
</comment>
<comment type="subcellular location">
    <subcellularLocation>
        <location evidence="8">Nucleus</location>
    </subcellularLocation>
</comment>
<comment type="subunit">
    <text evidence="8">Forms a heterodimer with SLX4.</text>
</comment>
<dbReference type="InterPro" id="IPR000305">
    <property type="entry name" value="GIY-YIG_endonuc"/>
</dbReference>
<evidence type="ECO:0000313" key="11">
    <source>
        <dbReference type="EMBL" id="KJZ74508.1"/>
    </source>
</evidence>
<dbReference type="InterPro" id="IPR050381">
    <property type="entry name" value="SLX1_endonuclease"/>
</dbReference>
<comment type="function">
    <text evidence="8">Catalytic subunit of the SLX1-SLX4 structure-specific endonuclease that resolves DNA secondary structures generated during DNA repair and recombination. Has endonuclease activity towards branched DNA substrates, introducing single-strand cuts in duplex DNA close to junctions with ss-DNA.</text>
</comment>
<keyword evidence="6 8" id="KW-0234">DNA repair</keyword>
<dbReference type="SUPFAM" id="SSF82771">
    <property type="entry name" value="GIY-YIG endonuclease"/>
    <property type="match status" value="1"/>
</dbReference>
<protein>
    <recommendedName>
        <fullName evidence="10">GIY-YIG domain-containing protein</fullName>
    </recommendedName>
</protein>
<evidence type="ECO:0000256" key="6">
    <source>
        <dbReference type="ARBA" id="ARBA00023204"/>
    </source>
</evidence>
<evidence type="ECO:0000256" key="2">
    <source>
        <dbReference type="ARBA" id="ARBA00022759"/>
    </source>
</evidence>
<dbReference type="PANTHER" id="PTHR20208:SF10">
    <property type="entry name" value="STRUCTURE-SPECIFIC ENDONUCLEASE SUBUNIT SLX1"/>
    <property type="match status" value="1"/>
</dbReference>
<dbReference type="InterPro" id="IPR027520">
    <property type="entry name" value="Slx1"/>
</dbReference>
<reference evidence="11 12" key="1">
    <citation type="journal article" date="2014" name="Genome Biol. Evol.">
        <title>Comparative genomics and transcriptomics analyses reveal divergent lifestyle features of nematode endoparasitic fungus Hirsutella minnesotensis.</title>
        <authorList>
            <person name="Lai Y."/>
            <person name="Liu K."/>
            <person name="Zhang X."/>
            <person name="Zhang X."/>
            <person name="Li K."/>
            <person name="Wang N."/>
            <person name="Shu C."/>
            <person name="Wu Y."/>
            <person name="Wang C."/>
            <person name="Bushley K.E."/>
            <person name="Xiang M."/>
            <person name="Liu X."/>
        </authorList>
    </citation>
    <scope>NUCLEOTIDE SEQUENCE [LARGE SCALE GENOMIC DNA]</scope>
    <source>
        <strain evidence="11 12">3608</strain>
    </source>
</reference>
<dbReference type="PROSITE" id="PS50164">
    <property type="entry name" value="GIY_YIG"/>
    <property type="match status" value="1"/>
</dbReference>
<keyword evidence="4 8" id="KW-0378">Hydrolase</keyword>
<evidence type="ECO:0000256" key="4">
    <source>
        <dbReference type="ARBA" id="ARBA00022801"/>
    </source>
</evidence>
<dbReference type="PANTHER" id="PTHR20208">
    <property type="entry name" value="STRUCTURE-SPECIFIC ENDONUCLEASE SUBUNIT SLX1"/>
    <property type="match status" value="1"/>
</dbReference>
<keyword evidence="12" id="KW-1185">Reference proteome</keyword>
<dbReference type="EMBL" id="KQ030525">
    <property type="protein sequence ID" value="KJZ74508.1"/>
    <property type="molecule type" value="Genomic_DNA"/>
</dbReference>
<dbReference type="AlphaFoldDB" id="A0A0F7ZUA2"/>
<dbReference type="GO" id="GO:0017108">
    <property type="term" value="F:5'-flap endonuclease activity"/>
    <property type="evidence" value="ECO:0007669"/>
    <property type="project" value="InterPro"/>
</dbReference>
<keyword evidence="3 8" id="KW-0227">DNA damage</keyword>
<dbReference type="Proteomes" id="UP000054481">
    <property type="component" value="Unassembled WGS sequence"/>
</dbReference>
<proteinExistence type="inferred from homology"/>
<dbReference type="InterPro" id="IPR048749">
    <property type="entry name" value="SLX1_C"/>
</dbReference>
<dbReference type="Pfam" id="PF21202">
    <property type="entry name" value="SLX1_C"/>
    <property type="match status" value="1"/>
</dbReference>
<evidence type="ECO:0000256" key="9">
    <source>
        <dbReference type="SAM" id="MobiDB-lite"/>
    </source>
</evidence>
<keyword evidence="2 8" id="KW-0255">Endonuclease</keyword>
<feature type="region of interest" description="Disordered" evidence="9">
    <location>
        <begin position="29"/>
        <end position="54"/>
    </location>
</feature>
<evidence type="ECO:0000313" key="12">
    <source>
        <dbReference type="Proteomes" id="UP000054481"/>
    </source>
</evidence>